<evidence type="ECO:0000256" key="1">
    <source>
        <dbReference type="SAM" id="Phobius"/>
    </source>
</evidence>
<name>A0A2V3DTL6_9MICC</name>
<dbReference type="Proteomes" id="UP000246303">
    <property type="component" value="Unassembled WGS sequence"/>
</dbReference>
<evidence type="ECO:0000313" key="2">
    <source>
        <dbReference type="EMBL" id="PXA63918.1"/>
    </source>
</evidence>
<sequence length="279" mass="29034">MDHLTPGATIKRRLQIANGTDEAHNIQLYPSAASIEDNAFSAAAGNTPNVLTEWTSVSQPALELQPGASVEVLVTVNVPADAPEGENYAVVWAEAHPSSQTGQGIVNASRVGIRMYLSVGPGNGPPADFSVNSMTPSRDLDGIPNLTALVTNTGGRALDISGSLMLEKGPAGLSAGPFPLDKGVTIAPGESAPVRTSLSLEIPSGPWQATFTVKSGLITHESTATIVFPDAGQGPAVKADNSGDTVILIAAFSIGAVLVLLIAFLWWRHRRKARLMQLS</sequence>
<keyword evidence="1" id="KW-0812">Transmembrane</keyword>
<proteinExistence type="predicted"/>
<keyword evidence="1" id="KW-1133">Transmembrane helix</keyword>
<keyword evidence="3" id="KW-1185">Reference proteome</keyword>
<organism evidence="2 3">
    <name type="scientific">Arthrobacter psychrochitiniphilus</name>
    <dbReference type="NCBI Taxonomy" id="291045"/>
    <lineage>
        <taxon>Bacteria</taxon>
        <taxon>Bacillati</taxon>
        <taxon>Actinomycetota</taxon>
        <taxon>Actinomycetes</taxon>
        <taxon>Micrococcales</taxon>
        <taxon>Micrococcaceae</taxon>
        <taxon>Arthrobacter</taxon>
    </lineage>
</organism>
<reference evidence="2 3" key="1">
    <citation type="submission" date="2018-05" db="EMBL/GenBank/DDBJ databases">
        <title>Genetic diversity of glacier-inhabiting Cryobacterium bacteria in China and description of Cryobacterium mengkeensis sp. nov. and Arthrobacter glacialis sp. nov.</title>
        <authorList>
            <person name="Liu Q."/>
            <person name="Xin Y.-H."/>
        </authorList>
    </citation>
    <scope>NUCLEOTIDE SEQUENCE [LARGE SCALE GENOMIC DNA]</scope>
    <source>
        <strain evidence="2 3">GP3</strain>
    </source>
</reference>
<protein>
    <recommendedName>
        <fullName evidence="4">Peptidase</fullName>
    </recommendedName>
</protein>
<gene>
    <name evidence="2" type="ORF">CVS29_17835</name>
</gene>
<evidence type="ECO:0008006" key="4">
    <source>
        <dbReference type="Google" id="ProtNLM"/>
    </source>
</evidence>
<comment type="caution">
    <text evidence="2">The sequence shown here is derived from an EMBL/GenBank/DDBJ whole genome shotgun (WGS) entry which is preliminary data.</text>
</comment>
<dbReference type="AlphaFoldDB" id="A0A2V3DTL6"/>
<accession>A0A2V3DTL6</accession>
<dbReference type="EMBL" id="QHLZ01000020">
    <property type="protein sequence ID" value="PXA63918.1"/>
    <property type="molecule type" value="Genomic_DNA"/>
</dbReference>
<evidence type="ECO:0000313" key="3">
    <source>
        <dbReference type="Proteomes" id="UP000246303"/>
    </source>
</evidence>
<keyword evidence="1" id="KW-0472">Membrane</keyword>
<feature type="transmembrane region" description="Helical" evidence="1">
    <location>
        <begin position="246"/>
        <end position="267"/>
    </location>
</feature>